<proteinExistence type="predicted"/>
<gene>
    <name evidence="1" type="ORF">LY90DRAFT_702604</name>
</gene>
<sequence length="171" mass="19576">MKLNIPIEVLLLILIGIVIQINAFVIRSTSSSTDSKHTINDPLLKKPRKMCLLSQIITKDQKCCLRRKGKYIRTSFDVDGHCLESDVCFLPAGTTTVNHKGVIAKKASECILIKEKLYCAADSFNYKCKECSFTQFLNYTKEIFDINLNYTKVNTEKYLKKIKLPVFKEDK</sequence>
<keyword evidence="2" id="KW-1185">Reference proteome</keyword>
<protein>
    <submittedName>
        <fullName evidence="1">Uncharacterized protein</fullName>
    </submittedName>
</protein>
<organism evidence="1 2">
    <name type="scientific">Neocallimastix californiae</name>
    <dbReference type="NCBI Taxonomy" id="1754190"/>
    <lineage>
        <taxon>Eukaryota</taxon>
        <taxon>Fungi</taxon>
        <taxon>Fungi incertae sedis</taxon>
        <taxon>Chytridiomycota</taxon>
        <taxon>Chytridiomycota incertae sedis</taxon>
        <taxon>Neocallimastigomycetes</taxon>
        <taxon>Neocallimastigales</taxon>
        <taxon>Neocallimastigaceae</taxon>
        <taxon>Neocallimastix</taxon>
    </lineage>
</organism>
<dbReference type="AlphaFoldDB" id="A0A1Y2D247"/>
<comment type="caution">
    <text evidence="1">The sequence shown here is derived from an EMBL/GenBank/DDBJ whole genome shotgun (WGS) entry which is preliminary data.</text>
</comment>
<accession>A0A1Y2D247</accession>
<dbReference type="Proteomes" id="UP000193920">
    <property type="component" value="Unassembled WGS sequence"/>
</dbReference>
<evidence type="ECO:0000313" key="1">
    <source>
        <dbReference type="EMBL" id="ORY53361.1"/>
    </source>
</evidence>
<evidence type="ECO:0000313" key="2">
    <source>
        <dbReference type="Proteomes" id="UP000193920"/>
    </source>
</evidence>
<dbReference type="OrthoDB" id="10646861at2759"/>
<reference evidence="1 2" key="1">
    <citation type="submission" date="2016-08" db="EMBL/GenBank/DDBJ databases">
        <title>A Parts List for Fungal Cellulosomes Revealed by Comparative Genomics.</title>
        <authorList>
            <consortium name="DOE Joint Genome Institute"/>
            <person name="Haitjema C.H."/>
            <person name="Gilmore S.P."/>
            <person name="Henske J.K."/>
            <person name="Solomon K.V."/>
            <person name="De Groot R."/>
            <person name="Kuo A."/>
            <person name="Mondo S.J."/>
            <person name="Salamov A.A."/>
            <person name="Labutti K."/>
            <person name="Zhao Z."/>
            <person name="Chiniquy J."/>
            <person name="Barry K."/>
            <person name="Brewer H.M."/>
            <person name="Purvine S.O."/>
            <person name="Wright A.T."/>
            <person name="Boxma B."/>
            <person name="Van Alen T."/>
            <person name="Hackstein J.H."/>
            <person name="Baker S.E."/>
            <person name="Grigoriev I.V."/>
            <person name="O'Malley M.A."/>
        </authorList>
    </citation>
    <scope>NUCLEOTIDE SEQUENCE [LARGE SCALE GENOMIC DNA]</scope>
    <source>
        <strain evidence="1 2">G1</strain>
    </source>
</reference>
<dbReference type="EMBL" id="MCOG01000091">
    <property type="protein sequence ID" value="ORY53361.1"/>
    <property type="molecule type" value="Genomic_DNA"/>
</dbReference>
<name>A0A1Y2D247_9FUNG</name>